<evidence type="ECO:0000313" key="2">
    <source>
        <dbReference type="EMBL" id="KPA39084.1"/>
    </source>
</evidence>
<sequence>MLAKVLSAFLFLSVVTADLHNNCACHNGDSYNFRMTMDACTVYNNAGYEWGGVAYDTPSGRCTQANAEAQIAGDQWEDACREVASKGFPCADGKGTCFANPSEVRGRC</sequence>
<accession>A0A0N0DD26</accession>
<organism evidence="2 3">
    <name type="scientific">Fusarium langsethiae</name>
    <dbReference type="NCBI Taxonomy" id="179993"/>
    <lineage>
        <taxon>Eukaryota</taxon>
        <taxon>Fungi</taxon>
        <taxon>Dikarya</taxon>
        <taxon>Ascomycota</taxon>
        <taxon>Pezizomycotina</taxon>
        <taxon>Sordariomycetes</taxon>
        <taxon>Hypocreomycetidae</taxon>
        <taxon>Hypocreales</taxon>
        <taxon>Nectriaceae</taxon>
        <taxon>Fusarium</taxon>
    </lineage>
</organism>
<protein>
    <submittedName>
        <fullName evidence="2">Uncharacterized protein</fullName>
    </submittedName>
</protein>
<dbReference type="AlphaFoldDB" id="A0A0N0DD26"/>
<name>A0A0N0DD26_FUSLA</name>
<evidence type="ECO:0000313" key="3">
    <source>
        <dbReference type="Proteomes" id="UP000037904"/>
    </source>
</evidence>
<dbReference type="EMBL" id="JXCE01000221">
    <property type="protein sequence ID" value="KPA39084.1"/>
    <property type="molecule type" value="Genomic_DNA"/>
</dbReference>
<dbReference type="OrthoDB" id="3873024at2759"/>
<keyword evidence="3" id="KW-1185">Reference proteome</keyword>
<reference evidence="2 3" key="1">
    <citation type="submission" date="2015-04" db="EMBL/GenBank/DDBJ databases">
        <title>The draft genome sequence of Fusarium langsethiae, a T-2/HT-2 mycotoxin producer.</title>
        <authorList>
            <person name="Lysoe E."/>
            <person name="Divon H.H."/>
            <person name="Terzi V."/>
            <person name="Orru L."/>
            <person name="Lamontanara A."/>
            <person name="Kolseth A.-K."/>
            <person name="Frandsen R.J."/>
            <person name="Nielsen K."/>
            <person name="Thrane U."/>
        </authorList>
    </citation>
    <scope>NUCLEOTIDE SEQUENCE [LARGE SCALE GENOMIC DNA]</scope>
    <source>
        <strain evidence="2 3">Fl201059</strain>
    </source>
</reference>
<dbReference type="Proteomes" id="UP000037904">
    <property type="component" value="Unassembled WGS sequence"/>
</dbReference>
<comment type="caution">
    <text evidence="2">The sequence shown here is derived from an EMBL/GenBank/DDBJ whole genome shotgun (WGS) entry which is preliminary data.</text>
</comment>
<evidence type="ECO:0000256" key="1">
    <source>
        <dbReference type="SAM" id="SignalP"/>
    </source>
</evidence>
<gene>
    <name evidence="2" type="ORF">FLAG1_08068</name>
</gene>
<feature type="chain" id="PRO_5005846598" evidence="1">
    <location>
        <begin position="18"/>
        <end position="108"/>
    </location>
</feature>
<feature type="signal peptide" evidence="1">
    <location>
        <begin position="1"/>
        <end position="17"/>
    </location>
</feature>
<keyword evidence="1" id="KW-0732">Signal</keyword>
<proteinExistence type="predicted"/>